<proteinExistence type="predicted"/>
<evidence type="ECO:0000313" key="1">
    <source>
        <dbReference type="EMBL" id="SMC51319.1"/>
    </source>
</evidence>
<sequence length="309" mass="34057">MLRASTLAKVARVEEAALDSGGVLSRRQTTEFGLHRDVVARLVRDRRWARCGTRSVVTHCGPIDPIGLRWRAVHEVGGGALVDGVSALQAAGLRGLADEIVHVSVHKLKRAPDVEGVEVHKLARRLCDDDMPTGLPRTRPALAALRAAQWAVSDRQAALFLVMPVQQRIVTGEHLKEAHQWYVGRRRRALVARLIDDIVGGAQALGELDLAALCRARGLPSPERQVVVDGRGGRYYLDVRWKIGLVVEVDGRHHLEGDSPVEDMLRQNDIAMRSDMILRVPLLGLRLEPDAFLDQIVEAHRLLSLRAAG</sequence>
<name>A0A1W1ZS94_9MICO</name>
<protein>
    <recommendedName>
        <fullName evidence="3">DUF559 domain-containing protein</fullName>
    </recommendedName>
</protein>
<organism evidence="1 2">
    <name type="scientific">Janibacter indicus</name>
    <dbReference type="NCBI Taxonomy" id="857417"/>
    <lineage>
        <taxon>Bacteria</taxon>
        <taxon>Bacillati</taxon>
        <taxon>Actinomycetota</taxon>
        <taxon>Actinomycetes</taxon>
        <taxon>Micrococcales</taxon>
        <taxon>Intrasporangiaceae</taxon>
        <taxon>Janibacter</taxon>
    </lineage>
</organism>
<evidence type="ECO:0000313" key="2">
    <source>
        <dbReference type="Proteomes" id="UP000192634"/>
    </source>
</evidence>
<dbReference type="AlphaFoldDB" id="A0A1W1ZS94"/>
<gene>
    <name evidence="1" type="ORF">SAMN06296429_104211</name>
</gene>
<dbReference type="EMBL" id="FWXN01000004">
    <property type="protein sequence ID" value="SMC51319.1"/>
    <property type="molecule type" value="Genomic_DNA"/>
</dbReference>
<dbReference type="OrthoDB" id="3209715at2"/>
<reference evidence="1 2" key="1">
    <citation type="submission" date="2017-04" db="EMBL/GenBank/DDBJ databases">
        <authorList>
            <person name="Afonso C.L."/>
            <person name="Miller P.J."/>
            <person name="Scott M.A."/>
            <person name="Spackman E."/>
            <person name="Goraichik I."/>
            <person name="Dimitrov K.M."/>
            <person name="Suarez D.L."/>
            <person name="Swayne D.E."/>
        </authorList>
    </citation>
    <scope>NUCLEOTIDE SEQUENCE [LARGE SCALE GENOMIC DNA]</scope>
    <source>
        <strain evidence="1 2">CGMCC 1.12511</strain>
    </source>
</reference>
<dbReference type="Proteomes" id="UP000192634">
    <property type="component" value="Unassembled WGS sequence"/>
</dbReference>
<evidence type="ECO:0008006" key="3">
    <source>
        <dbReference type="Google" id="ProtNLM"/>
    </source>
</evidence>
<dbReference type="RefSeq" id="WP_143445462.1">
    <property type="nucleotide sequence ID" value="NZ_FWXN01000004.1"/>
</dbReference>
<accession>A0A1W1ZS94</accession>